<dbReference type="InterPro" id="IPR009506">
    <property type="entry name" value="YjiS-like"/>
</dbReference>
<gene>
    <name evidence="2" type="ORF">N7U68_08855</name>
</gene>
<evidence type="ECO:0000259" key="1">
    <source>
        <dbReference type="Pfam" id="PF06568"/>
    </source>
</evidence>
<reference evidence="2" key="1">
    <citation type="submission" date="2022-10" db="EMBL/GenBank/DDBJ databases">
        <title>Roseovarius pelagicus sp. nov., isolated from Arctic seawater.</title>
        <authorList>
            <person name="Hong Y.W."/>
            <person name="Hwang C.Y."/>
        </authorList>
    </citation>
    <scope>NUCLEOTIDE SEQUENCE</scope>
    <source>
        <strain evidence="2">HL-MP18</strain>
    </source>
</reference>
<accession>A0ABY6DF13</accession>
<dbReference type="RefSeq" id="WP_165196302.1">
    <property type="nucleotide sequence ID" value="NZ_CP106738.1"/>
</dbReference>
<dbReference type="Proteomes" id="UP001064087">
    <property type="component" value="Chromosome"/>
</dbReference>
<evidence type="ECO:0000313" key="2">
    <source>
        <dbReference type="EMBL" id="UXX84726.1"/>
    </source>
</evidence>
<proteinExistence type="predicted"/>
<sequence length="66" mass="6999">MSAIDTTRTAHTSANPFAGTVARLIANVAAWNDARATRKALAALSDRALEDIGLSRAEIDTFGARR</sequence>
<keyword evidence="3" id="KW-1185">Reference proteome</keyword>
<evidence type="ECO:0000313" key="3">
    <source>
        <dbReference type="Proteomes" id="UP001064087"/>
    </source>
</evidence>
<organism evidence="2 3">
    <name type="scientific">Roseovarius pelagicus</name>
    <dbReference type="NCBI Taxonomy" id="2980108"/>
    <lineage>
        <taxon>Bacteria</taxon>
        <taxon>Pseudomonadati</taxon>
        <taxon>Pseudomonadota</taxon>
        <taxon>Alphaproteobacteria</taxon>
        <taxon>Rhodobacterales</taxon>
        <taxon>Roseobacteraceae</taxon>
        <taxon>Roseovarius</taxon>
    </lineage>
</organism>
<dbReference type="Pfam" id="PF06568">
    <property type="entry name" value="YjiS-like"/>
    <property type="match status" value="1"/>
</dbReference>
<name>A0ABY6DF13_9RHOB</name>
<protein>
    <submittedName>
        <fullName evidence="2">DUF1127 domain-containing protein</fullName>
    </submittedName>
</protein>
<dbReference type="EMBL" id="CP106738">
    <property type="protein sequence ID" value="UXX84726.1"/>
    <property type="molecule type" value="Genomic_DNA"/>
</dbReference>
<feature type="domain" description="YjiS-like" evidence="1">
    <location>
        <begin position="24"/>
        <end position="60"/>
    </location>
</feature>